<dbReference type="Proteomes" id="UP000002489">
    <property type="component" value="Unassembled WGS sequence"/>
</dbReference>
<evidence type="ECO:0000313" key="2">
    <source>
        <dbReference type="EnsemblFungi" id="FOXG_01879P0"/>
    </source>
</evidence>
<sequence length="303" mass="33273">MTRRESVFLRCSIETRVGLGKVRSGQHLQGLAPGEMEQDWMPQGPAAVYHVSSIALPITKSLSRSIFVPEREFSLKLDATLDDSKTRSIRSLVNWAKTAQYIEPGTIEPRLSCNRGTHELSPKKGPRTSKIQPSFAAETPLQHGDVLPCITPRQNASTYYCMLIFDIISAAIACCPTHMNPDRRCDVEQRANQGYREPMHFSGRCGVVRCIPAGTLRGLTGRRCVSLKASHDSKMGIVYLAMAGLECTLVAKGKPAAVRSFNGHVVDMRESKGALNAKKWRMGRDRDPARQGCRNCGGDGSAS</sequence>
<evidence type="ECO:0000313" key="3">
    <source>
        <dbReference type="Proteomes" id="UP000002489"/>
    </source>
</evidence>
<proteinExistence type="predicted"/>
<dbReference type="EnsemblFungi" id="FOXG_01879T0">
    <property type="protein sequence ID" value="FOXG_01879P0"/>
    <property type="gene ID" value="FOXG_01879"/>
</dbReference>
<accession>A0A0D2XDA1</accession>
<name>A0A0D2XDA1_FUSOF</name>
<evidence type="ECO:0000256" key="1">
    <source>
        <dbReference type="SAM" id="MobiDB-lite"/>
    </source>
</evidence>
<reference evidence="2" key="2">
    <citation type="submission" date="2025-08" db="UniProtKB">
        <authorList>
            <consortium name="EnsemblFungi"/>
        </authorList>
    </citation>
    <scope>IDENTIFICATION</scope>
    <source>
        <strain evidence="2">4287 / CBS 123668 / FGSC 9935 / NRRL 34936</strain>
    </source>
</reference>
<organism evidence="2 3">
    <name type="scientific">Fusarium oxysporum (strain Fo5176)</name>
    <name type="common">Fusarium vascular wilt</name>
    <dbReference type="NCBI Taxonomy" id="660025"/>
    <lineage>
        <taxon>Eukaryota</taxon>
        <taxon>Fungi</taxon>
        <taxon>Dikarya</taxon>
        <taxon>Ascomycota</taxon>
        <taxon>Pezizomycotina</taxon>
        <taxon>Sordariomycetes</taxon>
        <taxon>Hypocreomycetidae</taxon>
        <taxon>Hypocreales</taxon>
        <taxon>Nectriaceae</taxon>
        <taxon>Fusarium</taxon>
        <taxon>Fusarium oxysporum species complex</taxon>
    </lineage>
</organism>
<protein>
    <submittedName>
        <fullName evidence="2">Uncharacterized protein</fullName>
    </submittedName>
</protein>
<reference evidence="3" key="1">
    <citation type="journal article" date="2012" name="Mol. Plant Microbe Interact.">
        <title>A highly conserved effector in Fusarium oxysporum is required for full virulence on Arabidopsis.</title>
        <authorList>
            <person name="Thatcher L.F."/>
            <person name="Gardiner D.M."/>
            <person name="Kazan K."/>
            <person name="Manners J."/>
        </authorList>
    </citation>
    <scope>NUCLEOTIDE SEQUENCE [LARGE SCALE GENOMIC DNA]</scope>
    <source>
        <strain evidence="3">Fo5176</strain>
    </source>
</reference>
<feature type="region of interest" description="Disordered" evidence="1">
    <location>
        <begin position="284"/>
        <end position="303"/>
    </location>
</feature>
<dbReference type="AlphaFoldDB" id="A0A0D2XDA1"/>